<protein>
    <submittedName>
        <fullName evidence="2">NAD-dependent epimerase/dehydratase family protein</fullName>
    </submittedName>
</protein>
<organism evidence="2 3">
    <name type="scientific">Nakamurella flava</name>
    <dbReference type="NCBI Taxonomy" id="2576308"/>
    <lineage>
        <taxon>Bacteria</taxon>
        <taxon>Bacillati</taxon>
        <taxon>Actinomycetota</taxon>
        <taxon>Actinomycetes</taxon>
        <taxon>Nakamurellales</taxon>
        <taxon>Nakamurellaceae</taxon>
        <taxon>Nakamurella</taxon>
    </lineage>
</organism>
<name>A0A4U6QE47_9ACTN</name>
<dbReference type="Gene3D" id="3.40.50.720">
    <property type="entry name" value="NAD(P)-binding Rossmann-like Domain"/>
    <property type="match status" value="1"/>
</dbReference>
<dbReference type="PANTHER" id="PTHR43162:SF1">
    <property type="entry name" value="PRESTALK A DIFFERENTIATION PROTEIN A"/>
    <property type="match status" value="1"/>
</dbReference>
<dbReference type="PANTHER" id="PTHR43162">
    <property type="match status" value="1"/>
</dbReference>
<dbReference type="Proteomes" id="UP000306985">
    <property type="component" value="Unassembled WGS sequence"/>
</dbReference>
<evidence type="ECO:0000313" key="2">
    <source>
        <dbReference type="EMBL" id="TKV58474.1"/>
    </source>
</evidence>
<dbReference type="AlphaFoldDB" id="A0A4U6QE47"/>
<dbReference type="SUPFAM" id="SSF51735">
    <property type="entry name" value="NAD(P)-binding Rossmann-fold domains"/>
    <property type="match status" value="1"/>
</dbReference>
<dbReference type="InterPro" id="IPR036291">
    <property type="entry name" value="NAD(P)-bd_dom_sf"/>
</dbReference>
<gene>
    <name evidence="2" type="ORF">FDO65_13010</name>
</gene>
<dbReference type="InterPro" id="IPR008030">
    <property type="entry name" value="NmrA-like"/>
</dbReference>
<proteinExistence type="predicted"/>
<dbReference type="RefSeq" id="WP_137450137.1">
    <property type="nucleotide sequence ID" value="NZ_SZZH01000003.1"/>
</dbReference>
<sequence length="302" mass="32605">MVDSSRCETDVPTAAGGPVLVTGATGTIGSELIRLLTAQGVPVRALVRRRDQQQRLAGSGVEAVLGDLDDADSLRRALTGCDRLFLLTAPFPGQLDQERRAIDAAVTGGVQRLVRISAGDSNVSTDVPWAKAHAQADTYLATTELNWTVLRASAFLQNFAGSAPAIRRGILPQTTKNGAESWIDARDVAAVAARVLTEDGHDRATYFLTGPQALTMAEIAAVFGRVLGRRVRFVQLPGYVFAAMLRVAGKLSPFTTKGLRIQFAGVVRPGHDIDTTYEVPRLLGRPSRTVEDYLRDHLDIYR</sequence>
<dbReference type="InterPro" id="IPR051604">
    <property type="entry name" value="Ergot_Alk_Oxidoreductase"/>
</dbReference>
<evidence type="ECO:0000313" key="3">
    <source>
        <dbReference type="Proteomes" id="UP000306985"/>
    </source>
</evidence>
<keyword evidence="3" id="KW-1185">Reference proteome</keyword>
<accession>A0A4U6QE47</accession>
<feature type="domain" description="NmrA-like" evidence="1">
    <location>
        <begin position="19"/>
        <end position="244"/>
    </location>
</feature>
<comment type="caution">
    <text evidence="2">The sequence shown here is derived from an EMBL/GenBank/DDBJ whole genome shotgun (WGS) entry which is preliminary data.</text>
</comment>
<evidence type="ECO:0000259" key="1">
    <source>
        <dbReference type="Pfam" id="PF05368"/>
    </source>
</evidence>
<reference evidence="2 3" key="1">
    <citation type="submission" date="2019-05" db="EMBL/GenBank/DDBJ databases">
        <title>Nakamurella sp. N5BH11, whole genome shotgun sequence.</title>
        <authorList>
            <person name="Tuo L."/>
        </authorList>
    </citation>
    <scope>NUCLEOTIDE SEQUENCE [LARGE SCALE GENOMIC DNA]</scope>
    <source>
        <strain evidence="2 3">N5BH11</strain>
    </source>
</reference>
<dbReference type="EMBL" id="SZZH01000003">
    <property type="protein sequence ID" value="TKV58474.1"/>
    <property type="molecule type" value="Genomic_DNA"/>
</dbReference>
<dbReference type="OrthoDB" id="3207931at2"/>
<dbReference type="Gene3D" id="3.90.25.10">
    <property type="entry name" value="UDP-galactose 4-epimerase, domain 1"/>
    <property type="match status" value="1"/>
</dbReference>
<dbReference type="Pfam" id="PF05368">
    <property type="entry name" value="NmrA"/>
    <property type="match status" value="1"/>
</dbReference>